<evidence type="ECO:0000256" key="1">
    <source>
        <dbReference type="ARBA" id="ARBA00006611"/>
    </source>
</evidence>
<gene>
    <name evidence="4" type="ORF">UABAM_06071</name>
</gene>
<feature type="compositionally biased region" description="Polar residues" evidence="2">
    <location>
        <begin position="70"/>
        <end position="79"/>
    </location>
</feature>
<dbReference type="RefSeq" id="WP_261343933.1">
    <property type="nucleotide sequence ID" value="NZ_AP019860.1"/>
</dbReference>
<evidence type="ECO:0000259" key="3">
    <source>
        <dbReference type="PROSITE" id="PS00662"/>
    </source>
</evidence>
<dbReference type="Gene3D" id="3.40.50.300">
    <property type="entry name" value="P-loop containing nucleotide triphosphate hydrolases"/>
    <property type="match status" value="1"/>
</dbReference>
<proteinExistence type="inferred from homology"/>
<dbReference type="InterPro" id="IPR006321">
    <property type="entry name" value="PilT/PilU"/>
</dbReference>
<protein>
    <submittedName>
        <fullName evidence="4">Twitching motility protein PilT</fullName>
    </submittedName>
</protein>
<dbReference type="InterPro" id="IPR050921">
    <property type="entry name" value="T4SS_GSP_E_ATPase"/>
</dbReference>
<evidence type="ECO:0000313" key="4">
    <source>
        <dbReference type="EMBL" id="BBM87659.1"/>
    </source>
</evidence>
<dbReference type="EMBL" id="AP019860">
    <property type="protein sequence ID" value="BBM87659.1"/>
    <property type="molecule type" value="Genomic_DNA"/>
</dbReference>
<evidence type="ECO:0000256" key="2">
    <source>
        <dbReference type="SAM" id="MobiDB-lite"/>
    </source>
</evidence>
<dbReference type="CDD" id="cd01131">
    <property type="entry name" value="PilT"/>
    <property type="match status" value="1"/>
</dbReference>
<dbReference type="GO" id="GO:0005524">
    <property type="term" value="F:ATP binding"/>
    <property type="evidence" value="ECO:0007669"/>
    <property type="project" value="InterPro"/>
</dbReference>
<feature type="compositionally biased region" description="Pro residues" evidence="2">
    <location>
        <begin position="98"/>
        <end position="114"/>
    </location>
</feature>
<dbReference type="SUPFAM" id="SSF52540">
    <property type="entry name" value="P-loop containing nucleoside triphosphate hydrolases"/>
    <property type="match status" value="1"/>
</dbReference>
<dbReference type="PANTHER" id="PTHR30486">
    <property type="entry name" value="TWITCHING MOTILITY PROTEIN PILT"/>
    <property type="match status" value="1"/>
</dbReference>
<dbReference type="NCBIfam" id="TIGR01420">
    <property type="entry name" value="pilT_fam"/>
    <property type="match status" value="1"/>
</dbReference>
<dbReference type="PROSITE" id="PS00662">
    <property type="entry name" value="T2SP_E"/>
    <property type="match status" value="1"/>
</dbReference>
<dbReference type="GO" id="GO:0016887">
    <property type="term" value="F:ATP hydrolysis activity"/>
    <property type="evidence" value="ECO:0007669"/>
    <property type="project" value="InterPro"/>
</dbReference>
<keyword evidence="5" id="KW-1185">Reference proteome</keyword>
<dbReference type="KEGG" id="uam:UABAM_06071"/>
<dbReference type="InterPro" id="IPR027417">
    <property type="entry name" value="P-loop_NTPase"/>
</dbReference>
<sequence length="480" mass="53181">MTEQDKFVEKVVLRNEFATEKQLQKAKKILEANPGKSLIQVIVHVKFISKEQAKSILKLYEKKRLKKKSVNQPQESSPINAGPAFLDDFHGGGAPTHTPAPTPTPAPAPSPAPQPQISVSHSGGSFSSLEEYLLHARGKNASDIHLNTDCKPLMRLHGSLIELGGSIFSAEKAHQLLFSALTPEQQQQIQEKKGLDFSYIDQQGNRYRACIVKQRTGWNGAFRIIRRTPPTCEELGLPENLKRLVEYHQGLVLVTGPKGSGKTTTLASLVDLINQQREDHIITIEDPVEYVFSPKTSHINQRQVGKHTASFSAALRAALREDPDVIMIGELRDLETTSLAISASETGHLVFGTLHTTSAGRTIEQIIDVFPPDQQSQVRTMISESIKGIICQQLIPRKDGSGRALALEIMFNTNAVANLIRERKLFQLGSVMQMGKKQGMVTLDHSLYQLVKDGVIDGQVAYYAAVDKSRFQEWAPKKDF</sequence>
<dbReference type="AlphaFoldDB" id="A0A5S9IT76"/>
<reference evidence="4 5" key="1">
    <citation type="submission" date="2019-08" db="EMBL/GenBank/DDBJ databases">
        <title>Complete genome sequence of Candidatus Uab amorphum.</title>
        <authorList>
            <person name="Shiratori T."/>
            <person name="Suzuki S."/>
            <person name="Kakizawa Y."/>
            <person name="Ishida K."/>
        </authorList>
    </citation>
    <scope>NUCLEOTIDE SEQUENCE [LARGE SCALE GENOMIC DNA]</scope>
    <source>
        <strain evidence="4 5">SRT547</strain>
    </source>
</reference>
<evidence type="ECO:0000313" key="5">
    <source>
        <dbReference type="Proteomes" id="UP000326354"/>
    </source>
</evidence>
<accession>A0A5S9IT76</accession>
<feature type="domain" description="Bacterial type II secretion system protein E" evidence="3">
    <location>
        <begin position="319"/>
        <end position="333"/>
    </location>
</feature>
<dbReference type="Pfam" id="PF00437">
    <property type="entry name" value="T2SSE"/>
    <property type="match status" value="1"/>
</dbReference>
<organism evidence="4 5">
    <name type="scientific">Uabimicrobium amorphum</name>
    <dbReference type="NCBI Taxonomy" id="2596890"/>
    <lineage>
        <taxon>Bacteria</taxon>
        <taxon>Pseudomonadati</taxon>
        <taxon>Planctomycetota</taxon>
        <taxon>Candidatus Uabimicrobiia</taxon>
        <taxon>Candidatus Uabimicrobiales</taxon>
        <taxon>Candidatus Uabimicrobiaceae</taxon>
        <taxon>Candidatus Uabimicrobium</taxon>
    </lineage>
</organism>
<feature type="region of interest" description="Disordered" evidence="2">
    <location>
        <begin position="67"/>
        <end position="124"/>
    </location>
</feature>
<dbReference type="Proteomes" id="UP000326354">
    <property type="component" value="Chromosome"/>
</dbReference>
<comment type="similarity">
    <text evidence="1">Belongs to the GSP E family.</text>
</comment>
<dbReference type="Gene3D" id="3.30.450.90">
    <property type="match status" value="1"/>
</dbReference>
<dbReference type="InterPro" id="IPR001482">
    <property type="entry name" value="T2SS/T4SS_dom"/>
</dbReference>
<name>A0A5S9IT76_UABAM</name>